<feature type="compositionally biased region" description="Basic and acidic residues" evidence="1">
    <location>
        <begin position="100"/>
        <end position="109"/>
    </location>
</feature>
<feature type="compositionally biased region" description="Acidic residues" evidence="1">
    <location>
        <begin position="1"/>
        <end position="12"/>
    </location>
</feature>
<feature type="region of interest" description="Disordered" evidence="1">
    <location>
        <begin position="126"/>
        <end position="241"/>
    </location>
</feature>
<dbReference type="Proteomes" id="UP000320762">
    <property type="component" value="Unassembled WGS sequence"/>
</dbReference>
<reference evidence="2 3" key="1">
    <citation type="journal article" date="2019" name="New Phytol.">
        <title>Comparative genomics reveals unique wood-decay strategies and fruiting body development in the Schizophyllaceae.</title>
        <authorList>
            <person name="Almasi E."/>
            <person name="Sahu N."/>
            <person name="Krizsan K."/>
            <person name="Balint B."/>
            <person name="Kovacs G.M."/>
            <person name="Kiss B."/>
            <person name="Cseklye J."/>
            <person name="Drula E."/>
            <person name="Henrissat B."/>
            <person name="Nagy I."/>
            <person name="Chovatia M."/>
            <person name="Adam C."/>
            <person name="LaButti K."/>
            <person name="Lipzen A."/>
            <person name="Riley R."/>
            <person name="Grigoriev I.V."/>
            <person name="Nagy L.G."/>
        </authorList>
    </citation>
    <scope>NUCLEOTIDE SEQUENCE [LARGE SCALE GENOMIC DNA]</scope>
    <source>
        <strain evidence="2 3">NL-1724</strain>
    </source>
</reference>
<name>A0A550CUF7_9AGAR</name>
<keyword evidence="3" id="KW-1185">Reference proteome</keyword>
<feature type="region of interest" description="Disordered" evidence="1">
    <location>
        <begin position="1"/>
        <end position="45"/>
    </location>
</feature>
<feature type="compositionally biased region" description="Basic residues" evidence="1">
    <location>
        <begin position="229"/>
        <end position="241"/>
    </location>
</feature>
<feature type="region of interest" description="Disordered" evidence="1">
    <location>
        <begin position="65"/>
        <end position="109"/>
    </location>
</feature>
<evidence type="ECO:0000256" key="1">
    <source>
        <dbReference type="SAM" id="MobiDB-lite"/>
    </source>
</evidence>
<evidence type="ECO:0000313" key="2">
    <source>
        <dbReference type="EMBL" id="TRM68422.1"/>
    </source>
</evidence>
<dbReference type="AlphaFoldDB" id="A0A550CUF7"/>
<protein>
    <submittedName>
        <fullName evidence="2">Uncharacterized protein</fullName>
    </submittedName>
</protein>
<organism evidence="2 3">
    <name type="scientific">Schizophyllum amplum</name>
    <dbReference type="NCBI Taxonomy" id="97359"/>
    <lineage>
        <taxon>Eukaryota</taxon>
        <taxon>Fungi</taxon>
        <taxon>Dikarya</taxon>
        <taxon>Basidiomycota</taxon>
        <taxon>Agaricomycotina</taxon>
        <taxon>Agaricomycetes</taxon>
        <taxon>Agaricomycetidae</taxon>
        <taxon>Agaricales</taxon>
        <taxon>Schizophyllaceae</taxon>
        <taxon>Schizophyllum</taxon>
    </lineage>
</organism>
<proteinExistence type="predicted"/>
<gene>
    <name evidence="2" type="ORF">BD626DRAFT_481667</name>
</gene>
<sequence length="241" mass="25197">MSTSVAEEEEESAEAKEARRQAKGKFRARTPSATPEVGNCRDSDASDHFDFERWVAEDAAAWAVLGDNVDESNTTPSGEPGPSSTRDQVASKAPTTLPAADHELPRHDDATLQRLQASASLLAQALARGGAEGAGPDRECADNNLGGEPASALGLRDTTPHASETTITLPGRSPFARSGAPSPTSSRPTPLPSPKPEDTAADTLCVASPPSPSPVPPSSMGIKICPPPRLRRSARHCPPRE</sequence>
<dbReference type="EMBL" id="VDMD01000002">
    <property type="protein sequence ID" value="TRM68422.1"/>
    <property type="molecule type" value="Genomic_DNA"/>
</dbReference>
<comment type="caution">
    <text evidence="2">The sequence shown here is derived from an EMBL/GenBank/DDBJ whole genome shotgun (WGS) entry which is preliminary data.</text>
</comment>
<feature type="compositionally biased region" description="Polar residues" evidence="1">
    <location>
        <begin position="71"/>
        <end position="88"/>
    </location>
</feature>
<accession>A0A550CUF7</accession>
<evidence type="ECO:0000313" key="3">
    <source>
        <dbReference type="Proteomes" id="UP000320762"/>
    </source>
</evidence>